<dbReference type="Proteomes" id="UP000752696">
    <property type="component" value="Unassembled WGS sequence"/>
</dbReference>
<dbReference type="EMBL" id="CAJDYZ010000248">
    <property type="protein sequence ID" value="CAD1468236.1"/>
    <property type="molecule type" value="Genomic_DNA"/>
</dbReference>
<reference evidence="1" key="1">
    <citation type="submission" date="2020-07" db="EMBL/GenBank/DDBJ databases">
        <authorList>
            <person name="Nazaruddin N."/>
        </authorList>
    </citation>
    <scope>NUCLEOTIDE SEQUENCE</scope>
</reference>
<dbReference type="AlphaFoldDB" id="A0A6V7GTQ2"/>
<proteinExistence type="predicted"/>
<name>A0A6V7GTQ2_9HYME</name>
<accession>A0A6V7GTQ2</accession>
<evidence type="ECO:0000313" key="1">
    <source>
        <dbReference type="EMBL" id="CAD1468236.1"/>
    </source>
</evidence>
<gene>
    <name evidence="1" type="ORF">MHI_LOCUS33749</name>
</gene>
<comment type="caution">
    <text evidence="1">The sequence shown here is derived from an EMBL/GenBank/DDBJ whole genome shotgun (WGS) entry which is preliminary data.</text>
</comment>
<organism evidence="1 2">
    <name type="scientific">Heterotrigona itama</name>
    <dbReference type="NCBI Taxonomy" id="395501"/>
    <lineage>
        <taxon>Eukaryota</taxon>
        <taxon>Metazoa</taxon>
        <taxon>Ecdysozoa</taxon>
        <taxon>Arthropoda</taxon>
        <taxon>Hexapoda</taxon>
        <taxon>Insecta</taxon>
        <taxon>Pterygota</taxon>
        <taxon>Neoptera</taxon>
        <taxon>Endopterygota</taxon>
        <taxon>Hymenoptera</taxon>
        <taxon>Apocrita</taxon>
        <taxon>Aculeata</taxon>
        <taxon>Apoidea</taxon>
        <taxon>Anthophila</taxon>
        <taxon>Apidae</taxon>
        <taxon>Heterotrigona</taxon>
    </lineage>
</organism>
<sequence>MYPLTNRHLANVTPTIRRNEPYEVSGIEFNRFFDLFKKILFQVSEGGPVHGGYRSDFRAVPGCAELGLQPPGGRAKGGSTDTTTQIRAIVHRRIWTNEGLLDAVETVQNGKMGINAGIPVLRLMQMEEKTVITQTKL</sequence>
<keyword evidence="2" id="KW-1185">Reference proteome</keyword>
<evidence type="ECO:0000313" key="2">
    <source>
        <dbReference type="Proteomes" id="UP000752696"/>
    </source>
</evidence>
<protein>
    <submittedName>
        <fullName evidence="1">Uncharacterized protein</fullName>
    </submittedName>
</protein>